<evidence type="ECO:0000259" key="6">
    <source>
        <dbReference type="Pfam" id="PF01957"/>
    </source>
</evidence>
<dbReference type="InterPro" id="IPR002810">
    <property type="entry name" value="NfeD-like_C"/>
</dbReference>
<dbReference type="PANTHER" id="PTHR33507">
    <property type="entry name" value="INNER MEMBRANE PROTEIN YBBJ"/>
    <property type="match status" value="1"/>
</dbReference>
<dbReference type="InterPro" id="IPR012340">
    <property type="entry name" value="NA-bd_OB-fold"/>
</dbReference>
<feature type="domain" description="NfeD-like C-terminal" evidence="6">
    <location>
        <begin position="87"/>
        <end position="139"/>
    </location>
</feature>
<accession>O58204</accession>
<evidence type="ECO:0000256" key="4">
    <source>
        <dbReference type="ARBA" id="ARBA00023136"/>
    </source>
</evidence>
<comment type="subcellular location">
    <subcellularLocation>
        <location evidence="1">Membrane</location>
        <topology evidence="1">Multi-pass membrane protein</topology>
    </subcellularLocation>
</comment>
<reference evidence="9" key="2">
    <citation type="journal article" date="2008" name="Protein Sci.">
        <title>The solution structure of the C-terminal domain of NfeD reveals a novel membrane-anchored OB-fold.</title>
        <authorList>
            <person name="Kuwahara Y."/>
            <person name="Ohno A."/>
            <person name="Morii T."/>
            <person name="Yokoyama H."/>
            <person name="Matsui I."/>
            <person name="Tochio H."/>
            <person name="Shirakawa M."/>
            <person name="Hiroaki H."/>
        </authorList>
    </citation>
    <scope>STRUCTURE BY NMR OF 72-143</scope>
</reference>
<feature type="transmembrane region" description="Helical" evidence="5">
    <location>
        <begin position="49"/>
        <end position="67"/>
    </location>
</feature>
<keyword evidence="9" id="KW-0002">3D-structure</keyword>
<name>O58204_PYRHO</name>
<dbReference type="GeneID" id="1444369"/>
<feature type="transmembrane region" description="Helical" evidence="5">
    <location>
        <begin position="12"/>
        <end position="43"/>
    </location>
</feature>
<dbReference type="PDBsum" id="2EXD"/>
<dbReference type="PANTHER" id="PTHR33507:SF7">
    <property type="entry name" value="HYPOTHETICAL MEMBRANE PROTEIN, CONSERVED"/>
    <property type="match status" value="1"/>
</dbReference>
<dbReference type="Proteomes" id="UP000000752">
    <property type="component" value="Chromosome"/>
</dbReference>
<dbReference type="EvolutionaryTrace" id="O58204"/>
<keyword evidence="3 5" id="KW-1133">Transmembrane helix</keyword>
<evidence type="ECO:0000256" key="1">
    <source>
        <dbReference type="ARBA" id="ARBA00004141"/>
    </source>
</evidence>
<protein>
    <recommendedName>
        <fullName evidence="6">NfeD-like C-terminal domain-containing protein</fullName>
    </recommendedName>
</protein>
<keyword evidence="2 5" id="KW-0812">Transmembrane</keyword>
<sequence>MSMGIAFPLSLLILGLLIILLDMMISAFITPIGIAFSVLGLLLLFNVNFYLSFIVSLISAVIAYMAFARVVRRETTDIGGGKYTFELKGKVGKVVKIAEDHYLVEVEGDKWIAYSDEKLSLGDRVMVVDVDGLKLKVKRIPPQ</sequence>
<evidence type="ECO:0000313" key="7">
    <source>
        <dbReference type="EMBL" id="BAA29559.1"/>
    </source>
</evidence>
<dbReference type="STRING" id="70601.gene:9377405"/>
<dbReference type="Pfam" id="PF01957">
    <property type="entry name" value="NfeD"/>
    <property type="match status" value="1"/>
</dbReference>
<dbReference type="EnsemblBacteria" id="BAA29559">
    <property type="protein sequence ID" value="BAA29559"/>
    <property type="gene ID" value="BAA29559"/>
</dbReference>
<dbReference type="KEGG" id="pho:PH0471"/>
<keyword evidence="8" id="KW-1185">Reference proteome</keyword>
<keyword evidence="4 5" id="KW-0472">Membrane</keyword>
<organism evidence="7 8">
    <name type="scientific">Pyrococcus horikoshii (strain ATCC 700860 / DSM 12428 / JCM 9974 / NBRC 100139 / OT-3)</name>
    <dbReference type="NCBI Taxonomy" id="70601"/>
    <lineage>
        <taxon>Archaea</taxon>
        <taxon>Methanobacteriati</taxon>
        <taxon>Methanobacteriota</taxon>
        <taxon>Thermococci</taxon>
        <taxon>Thermococcales</taxon>
        <taxon>Thermococcaceae</taxon>
        <taxon>Pyrococcus</taxon>
    </lineage>
</organism>
<gene>
    <name evidence="7" type="ordered locus">PH0471</name>
</gene>
<dbReference type="RefSeq" id="WP_010884582.1">
    <property type="nucleotide sequence ID" value="NC_000961.1"/>
</dbReference>
<dbReference type="SMR" id="O58204"/>
<dbReference type="eggNOG" id="arCOG01912">
    <property type="taxonomic scope" value="Archaea"/>
</dbReference>
<proteinExistence type="evidence at protein level"/>
<dbReference type="PDB" id="2EXD">
    <property type="method" value="NMR"/>
    <property type="chains" value="A=72-143"/>
</dbReference>
<evidence type="ECO:0000256" key="2">
    <source>
        <dbReference type="ARBA" id="ARBA00022692"/>
    </source>
</evidence>
<evidence type="ECO:0000313" key="8">
    <source>
        <dbReference type="Proteomes" id="UP000000752"/>
    </source>
</evidence>
<dbReference type="Gene3D" id="2.40.50.140">
    <property type="entry name" value="Nucleic acid-binding proteins"/>
    <property type="match status" value="1"/>
</dbReference>
<dbReference type="InterPro" id="IPR052165">
    <property type="entry name" value="Membrane_assoc_protease"/>
</dbReference>
<dbReference type="GO" id="GO:0016020">
    <property type="term" value="C:membrane"/>
    <property type="evidence" value="ECO:0007669"/>
    <property type="project" value="UniProtKB-SubCell"/>
</dbReference>
<dbReference type="AlphaFoldDB" id="O58204"/>
<dbReference type="PIR" id="B71159">
    <property type="entry name" value="B71159"/>
</dbReference>
<dbReference type="EMBL" id="BA000001">
    <property type="protein sequence ID" value="BAA29559.1"/>
    <property type="molecule type" value="Genomic_DNA"/>
</dbReference>
<evidence type="ECO:0000256" key="5">
    <source>
        <dbReference type="SAM" id="Phobius"/>
    </source>
</evidence>
<evidence type="ECO:0000256" key="3">
    <source>
        <dbReference type="ARBA" id="ARBA00022989"/>
    </source>
</evidence>
<reference evidence="7 8" key="1">
    <citation type="journal article" date="1998" name="DNA Res.">
        <title>Complete sequence and gene organization of the genome of a hyper-thermophilic archaebacterium, Pyrococcus horikoshii OT3.</title>
        <authorList>
            <person name="Kawarabayasi Y."/>
            <person name="Sawada M."/>
            <person name="Horikawa H."/>
            <person name="Haikawa Y."/>
            <person name="Hino Y."/>
            <person name="Yamamoto S."/>
            <person name="Sekine M."/>
            <person name="Baba S."/>
            <person name="Kosugi H."/>
            <person name="Hosoyama A."/>
            <person name="Nagai Y."/>
            <person name="Sakai M."/>
            <person name="Ogura K."/>
            <person name="Otuka R."/>
            <person name="Nakazawa H."/>
            <person name="Takamiya M."/>
            <person name="Ohfuku Y."/>
            <person name="Funahashi T."/>
            <person name="Tanaka T."/>
            <person name="Kudoh Y."/>
            <person name="Yamazaki J."/>
            <person name="Kushida N."/>
            <person name="Oguchi A."/>
            <person name="Aoki K."/>
            <person name="Nakamura Y."/>
            <person name="Robb T.F."/>
            <person name="Horikoshi K."/>
            <person name="Masuchi Y."/>
            <person name="Shizuya H."/>
            <person name="Kikuchi H."/>
        </authorList>
    </citation>
    <scope>NUCLEOTIDE SEQUENCE [LARGE SCALE GENOMIC DNA]</scope>
    <source>
        <strain evidence="8">ATCC 700860 / DSM 12428 / JCM 9974 / NBRC 100139 / OT-3</strain>
    </source>
</reference>
<dbReference type="SUPFAM" id="SSF141322">
    <property type="entry name" value="NfeD domain-like"/>
    <property type="match status" value="1"/>
</dbReference>
<evidence type="ECO:0007829" key="9">
    <source>
        <dbReference type="PDB" id="2EXD"/>
    </source>
</evidence>